<protein>
    <submittedName>
        <fullName evidence="2">Uncharacterized protein</fullName>
    </submittedName>
</protein>
<dbReference type="InParanoid" id="E1ZVV4"/>
<feature type="compositionally biased region" description="Basic and acidic residues" evidence="1">
    <location>
        <begin position="104"/>
        <end position="117"/>
    </location>
</feature>
<name>E1ZVV4_CAMFO</name>
<evidence type="ECO:0000256" key="1">
    <source>
        <dbReference type="SAM" id="MobiDB-lite"/>
    </source>
</evidence>
<dbReference type="Proteomes" id="UP000000311">
    <property type="component" value="Unassembled WGS sequence"/>
</dbReference>
<gene>
    <name evidence="2" type="ORF">EAG_02402</name>
</gene>
<feature type="compositionally biased region" description="Polar residues" evidence="1">
    <location>
        <begin position="528"/>
        <end position="538"/>
    </location>
</feature>
<evidence type="ECO:0000313" key="3">
    <source>
        <dbReference type="Proteomes" id="UP000000311"/>
    </source>
</evidence>
<proteinExistence type="predicted"/>
<organism evidence="3">
    <name type="scientific">Camponotus floridanus</name>
    <name type="common">Florida carpenter ant</name>
    <dbReference type="NCBI Taxonomy" id="104421"/>
    <lineage>
        <taxon>Eukaryota</taxon>
        <taxon>Metazoa</taxon>
        <taxon>Ecdysozoa</taxon>
        <taxon>Arthropoda</taxon>
        <taxon>Hexapoda</taxon>
        <taxon>Insecta</taxon>
        <taxon>Pterygota</taxon>
        <taxon>Neoptera</taxon>
        <taxon>Endopterygota</taxon>
        <taxon>Hymenoptera</taxon>
        <taxon>Apocrita</taxon>
        <taxon>Aculeata</taxon>
        <taxon>Formicoidea</taxon>
        <taxon>Formicidae</taxon>
        <taxon>Formicinae</taxon>
        <taxon>Camponotus</taxon>
    </lineage>
</organism>
<accession>E1ZVV4</accession>
<feature type="region of interest" description="Disordered" evidence="1">
    <location>
        <begin position="511"/>
        <end position="538"/>
    </location>
</feature>
<sequence length="538" mass="61277">MKLASLDTKLLPEATARSEIEDCETPSRFFLGTVKFDPRGVYDLPVQSAFFRRFLRGPREIYLVAWTLLLLYTVHASRGVPSDSSITGSELHPGSLRTGPTVYREGRRGKEGGREVPRGYPSDTLSAEVAMHRGGLKQISRRYSQSMLPSTEFDCGNASLYKSEPLPDITYIEIMTPINQDLSDKSYSESAPESPVRLAKAAYVQETRTNLWKGSVKASQRVYRRGGDRQRSSHGNIAMRPRCAALRGLARTRSPFSTQMHEQLLLSAFHVRSPVFAAEKFTSLSYLMISRVAAATLTERTLLILLLSGVLAFIAKKRNVWEGRTFKNFKWEWTKGSICLRSRVFHRPCHQLAAVLLKTISIPSTDKHVPVAYNMFSLIPKNPEKKKEDEAVFHPILRTRLQIGSQSFAYQEPREKRDDEVCPPDIKDCAVDRMPVTFCESLHLPYSDMGQQARYSLGTAQMILRLFFGFIGREKDEGYLLLKLSLHRFHKNRQEITLHDEDRFHFPSVQTSHLLHPPDMRDSDKVSSPRQQSHPKTF</sequence>
<feature type="compositionally biased region" description="Basic and acidic residues" evidence="1">
    <location>
        <begin position="516"/>
        <end position="527"/>
    </location>
</feature>
<dbReference type="AlphaFoldDB" id="E1ZVV4"/>
<reference evidence="2 3" key="1">
    <citation type="journal article" date="2010" name="Science">
        <title>Genomic comparison of the ants Camponotus floridanus and Harpegnathos saltator.</title>
        <authorList>
            <person name="Bonasio R."/>
            <person name="Zhang G."/>
            <person name="Ye C."/>
            <person name="Mutti N.S."/>
            <person name="Fang X."/>
            <person name="Qin N."/>
            <person name="Donahue G."/>
            <person name="Yang P."/>
            <person name="Li Q."/>
            <person name="Li C."/>
            <person name="Zhang P."/>
            <person name="Huang Z."/>
            <person name="Berger S.L."/>
            <person name="Reinberg D."/>
            <person name="Wang J."/>
            <person name="Liebig J."/>
        </authorList>
    </citation>
    <scope>NUCLEOTIDE SEQUENCE [LARGE SCALE GENOMIC DNA]</scope>
    <source>
        <strain evidence="3">C129</strain>
    </source>
</reference>
<dbReference type="EMBL" id="GL434642">
    <property type="protein sequence ID" value="EFN74690.1"/>
    <property type="molecule type" value="Genomic_DNA"/>
</dbReference>
<keyword evidence="3" id="KW-1185">Reference proteome</keyword>
<feature type="region of interest" description="Disordered" evidence="1">
    <location>
        <begin position="83"/>
        <end position="122"/>
    </location>
</feature>
<evidence type="ECO:0000313" key="2">
    <source>
        <dbReference type="EMBL" id="EFN74690.1"/>
    </source>
</evidence>